<accession>A0A8C5STB0</accession>
<sequence length="80" mass="9375">MLTAASLHYAQKWKVPSIPTMDEWLQKLMELAEMDKLTALIKEKKNTFISTWKPLLDFVLEVEKNESLILHFTDDIDLLL</sequence>
<evidence type="ECO:0000313" key="2">
    <source>
        <dbReference type="Proteomes" id="UP000694406"/>
    </source>
</evidence>
<proteinExistence type="predicted"/>
<dbReference type="Proteomes" id="UP000694406">
    <property type="component" value="Unplaced"/>
</dbReference>
<evidence type="ECO:0000313" key="1">
    <source>
        <dbReference type="Ensembl" id="ENSLLTP00000023264.1"/>
    </source>
</evidence>
<protein>
    <submittedName>
        <fullName evidence="1">Uncharacterized protein</fullName>
    </submittedName>
</protein>
<name>A0A8C5STB0_LATLA</name>
<dbReference type="GeneTree" id="ENSGT00990000213226"/>
<reference evidence="1" key="2">
    <citation type="submission" date="2025-09" db="UniProtKB">
        <authorList>
            <consortium name="Ensembl"/>
        </authorList>
    </citation>
    <scope>IDENTIFICATION</scope>
</reference>
<dbReference type="Ensembl" id="ENSLLTT00000024118.1">
    <property type="protein sequence ID" value="ENSLLTP00000023264.1"/>
    <property type="gene ID" value="ENSLLTG00000017195.1"/>
</dbReference>
<dbReference type="AlphaFoldDB" id="A0A8C5STB0"/>
<keyword evidence="2" id="KW-1185">Reference proteome</keyword>
<reference evidence="1" key="1">
    <citation type="submission" date="2025-08" db="UniProtKB">
        <authorList>
            <consortium name="Ensembl"/>
        </authorList>
    </citation>
    <scope>IDENTIFICATION</scope>
</reference>
<organism evidence="1 2">
    <name type="scientific">Laticauda laticaudata</name>
    <name type="common">Blue-ringed sea krait</name>
    <name type="synonym">Blue-lipped sea krait</name>
    <dbReference type="NCBI Taxonomy" id="8630"/>
    <lineage>
        <taxon>Eukaryota</taxon>
        <taxon>Metazoa</taxon>
        <taxon>Chordata</taxon>
        <taxon>Craniata</taxon>
        <taxon>Vertebrata</taxon>
        <taxon>Euteleostomi</taxon>
        <taxon>Lepidosauria</taxon>
        <taxon>Squamata</taxon>
        <taxon>Bifurcata</taxon>
        <taxon>Unidentata</taxon>
        <taxon>Episquamata</taxon>
        <taxon>Toxicofera</taxon>
        <taxon>Serpentes</taxon>
        <taxon>Colubroidea</taxon>
        <taxon>Elapidae</taxon>
        <taxon>Laticaudinae</taxon>
        <taxon>Laticauda</taxon>
    </lineage>
</organism>